<feature type="region of interest" description="Disordered" evidence="1">
    <location>
        <begin position="39"/>
        <end position="109"/>
    </location>
</feature>
<organism evidence="2 3">
    <name type="scientific">Pleurodeles waltl</name>
    <name type="common">Iberian ribbed newt</name>
    <dbReference type="NCBI Taxonomy" id="8319"/>
    <lineage>
        <taxon>Eukaryota</taxon>
        <taxon>Metazoa</taxon>
        <taxon>Chordata</taxon>
        <taxon>Craniata</taxon>
        <taxon>Vertebrata</taxon>
        <taxon>Euteleostomi</taxon>
        <taxon>Amphibia</taxon>
        <taxon>Batrachia</taxon>
        <taxon>Caudata</taxon>
        <taxon>Salamandroidea</taxon>
        <taxon>Salamandridae</taxon>
        <taxon>Pleurodelinae</taxon>
        <taxon>Pleurodeles</taxon>
    </lineage>
</organism>
<feature type="compositionally biased region" description="Polar residues" evidence="1">
    <location>
        <begin position="53"/>
        <end position="65"/>
    </location>
</feature>
<dbReference type="AlphaFoldDB" id="A0AAV7QHR5"/>
<gene>
    <name evidence="2" type="ORF">NDU88_004214</name>
</gene>
<keyword evidence="3" id="KW-1185">Reference proteome</keyword>
<proteinExistence type="predicted"/>
<sequence length="109" mass="12430">MTRSSCHWRVKSFGCTHMPIWIAAAVRNWGLDAHISQALRRTPKRHQQHRENTSTAKSEASTAQRNPKAALHKHEEPPKQQQTKRVPHQQDQKAALHMTQSAGLTGWLV</sequence>
<evidence type="ECO:0000256" key="1">
    <source>
        <dbReference type="SAM" id="MobiDB-lite"/>
    </source>
</evidence>
<evidence type="ECO:0000313" key="3">
    <source>
        <dbReference type="Proteomes" id="UP001066276"/>
    </source>
</evidence>
<dbReference type="Proteomes" id="UP001066276">
    <property type="component" value="Chromosome 6"/>
</dbReference>
<protein>
    <submittedName>
        <fullName evidence="2">Uncharacterized protein</fullName>
    </submittedName>
</protein>
<comment type="caution">
    <text evidence="2">The sequence shown here is derived from an EMBL/GenBank/DDBJ whole genome shotgun (WGS) entry which is preliminary data.</text>
</comment>
<dbReference type="EMBL" id="JANPWB010000010">
    <property type="protein sequence ID" value="KAJ1137818.1"/>
    <property type="molecule type" value="Genomic_DNA"/>
</dbReference>
<name>A0AAV7QHR5_PLEWA</name>
<accession>A0AAV7QHR5</accession>
<reference evidence="2" key="1">
    <citation type="journal article" date="2022" name="bioRxiv">
        <title>Sequencing and chromosome-scale assembly of the giantPleurodeles waltlgenome.</title>
        <authorList>
            <person name="Brown T."/>
            <person name="Elewa A."/>
            <person name="Iarovenko S."/>
            <person name="Subramanian E."/>
            <person name="Araus A.J."/>
            <person name="Petzold A."/>
            <person name="Susuki M."/>
            <person name="Suzuki K.-i.T."/>
            <person name="Hayashi T."/>
            <person name="Toyoda A."/>
            <person name="Oliveira C."/>
            <person name="Osipova E."/>
            <person name="Leigh N.D."/>
            <person name="Simon A."/>
            <person name="Yun M.H."/>
        </authorList>
    </citation>
    <scope>NUCLEOTIDE SEQUENCE</scope>
    <source>
        <strain evidence="2">20211129_DDA</strain>
        <tissue evidence="2">Liver</tissue>
    </source>
</reference>
<evidence type="ECO:0000313" key="2">
    <source>
        <dbReference type="EMBL" id="KAJ1137818.1"/>
    </source>
</evidence>